<comment type="caution">
    <text evidence="12">The sequence shown here is derived from an EMBL/GenBank/DDBJ whole genome shotgun (WGS) entry which is preliminary data.</text>
</comment>
<dbReference type="PANTHER" id="PTHR34378:SF1">
    <property type="entry name" value="GLUTAMATE--CYSTEINE LIGASE, CHLOROPLASTIC"/>
    <property type="match status" value="1"/>
</dbReference>
<dbReference type="OrthoDB" id="9780152at2"/>
<keyword evidence="13" id="KW-1185">Reference proteome</keyword>
<evidence type="ECO:0000256" key="2">
    <source>
        <dbReference type="ARBA" id="ARBA00010253"/>
    </source>
</evidence>
<keyword evidence="7 10" id="KW-0067">ATP-binding</keyword>
<reference evidence="12 13" key="1">
    <citation type="submission" date="2018-10" db="EMBL/GenBank/DDBJ databases">
        <title>Genomic Encyclopedia of Type Strains, Phase IV (KMG-IV): sequencing the most valuable type-strain genomes for metagenomic binning, comparative biology and taxonomic classification.</title>
        <authorList>
            <person name="Goeker M."/>
        </authorList>
    </citation>
    <scope>NUCLEOTIDE SEQUENCE [LARGE SCALE GENOMIC DNA]</scope>
    <source>
        <strain evidence="12 13">DSM 12769</strain>
    </source>
</reference>
<dbReference type="Proteomes" id="UP000275461">
    <property type="component" value="Unassembled WGS sequence"/>
</dbReference>
<comment type="pathway">
    <text evidence="1">Sulfur metabolism; glutathione biosynthesis; glutathione from L-cysteine and L-glutamate: step 1/2.</text>
</comment>
<dbReference type="InterPro" id="IPR035434">
    <property type="entry name" value="GCL_bact_plant"/>
</dbReference>
<evidence type="ECO:0000256" key="9">
    <source>
        <dbReference type="ARBA" id="ARBA00023157"/>
    </source>
</evidence>
<dbReference type="RefSeq" id="WP_121440684.1">
    <property type="nucleotide sequence ID" value="NZ_RCDA01000001.1"/>
</dbReference>
<comment type="similarity">
    <text evidence="2">Belongs to the carboxylate-amine ligase family. Glutamate--cysteine ligase type 2 subfamily.</text>
</comment>
<dbReference type="NCBIfam" id="TIGR01436">
    <property type="entry name" value="glu_cys_lig_pln"/>
    <property type="match status" value="1"/>
</dbReference>
<evidence type="ECO:0000313" key="13">
    <source>
        <dbReference type="Proteomes" id="UP000275461"/>
    </source>
</evidence>
<evidence type="ECO:0000256" key="4">
    <source>
        <dbReference type="ARBA" id="ARBA00022598"/>
    </source>
</evidence>
<gene>
    <name evidence="12" type="ORF">DFR31_0064</name>
</gene>
<dbReference type="EC" id="6.3.2.2" evidence="10"/>
<keyword evidence="9 11" id="KW-1015">Disulfide bond</keyword>
<comment type="subunit">
    <text evidence="3">Homodimer or monomer when oxidized or reduced, respectively.</text>
</comment>
<dbReference type="InterPro" id="IPR014746">
    <property type="entry name" value="Gln_synth/guanido_kin_cat_dom"/>
</dbReference>
<dbReference type="InterPro" id="IPR011556">
    <property type="entry name" value="Glut_cys_lig_pln_type"/>
</dbReference>
<dbReference type="Gene3D" id="3.30.590.20">
    <property type="match status" value="1"/>
</dbReference>
<evidence type="ECO:0000256" key="7">
    <source>
        <dbReference type="ARBA" id="ARBA00022840"/>
    </source>
</evidence>
<evidence type="ECO:0000256" key="11">
    <source>
        <dbReference type="PIRSR" id="PIRSR017901-50"/>
    </source>
</evidence>
<keyword evidence="6 10" id="KW-0547">Nucleotide-binding</keyword>
<evidence type="ECO:0000313" key="12">
    <source>
        <dbReference type="EMBL" id="RLK50175.1"/>
    </source>
</evidence>
<dbReference type="InterPro" id="IPR006336">
    <property type="entry name" value="GCS2"/>
</dbReference>
<dbReference type="GO" id="GO:0005524">
    <property type="term" value="F:ATP binding"/>
    <property type="evidence" value="ECO:0007669"/>
    <property type="project" value="UniProtKB-UniRule"/>
</dbReference>
<dbReference type="GO" id="GO:0006750">
    <property type="term" value="P:glutathione biosynthetic process"/>
    <property type="evidence" value="ECO:0007669"/>
    <property type="project" value="UniProtKB-UniRule"/>
</dbReference>
<dbReference type="PIRSF" id="PIRSF017901">
    <property type="entry name" value="GCL"/>
    <property type="match status" value="1"/>
</dbReference>
<dbReference type="Pfam" id="PF04107">
    <property type="entry name" value="GCS2"/>
    <property type="match status" value="1"/>
</dbReference>
<dbReference type="EMBL" id="RCDA01000001">
    <property type="protein sequence ID" value="RLK50175.1"/>
    <property type="molecule type" value="Genomic_DNA"/>
</dbReference>
<dbReference type="AlphaFoldDB" id="A0A498C3F6"/>
<evidence type="ECO:0000256" key="1">
    <source>
        <dbReference type="ARBA" id="ARBA00005006"/>
    </source>
</evidence>
<dbReference type="PANTHER" id="PTHR34378">
    <property type="entry name" value="GLUTAMATE--CYSTEINE LIGASE, CHLOROPLASTIC"/>
    <property type="match status" value="1"/>
</dbReference>
<dbReference type="GO" id="GO:0004357">
    <property type="term" value="F:glutamate-cysteine ligase activity"/>
    <property type="evidence" value="ECO:0007669"/>
    <property type="project" value="UniProtKB-UniRule"/>
</dbReference>
<comment type="similarity">
    <text evidence="10">Belongs to the glutamate--cysteine ligase type 2 family. EgtA subfamily.</text>
</comment>
<protein>
    <recommendedName>
        <fullName evidence="10">Glutamate--cysteine ligase</fullName>
        <ecNumber evidence="10">6.3.2.2</ecNumber>
    </recommendedName>
</protein>
<keyword evidence="5" id="KW-0317">Glutathione biosynthesis</keyword>
<evidence type="ECO:0000256" key="5">
    <source>
        <dbReference type="ARBA" id="ARBA00022684"/>
    </source>
</evidence>
<evidence type="ECO:0000256" key="8">
    <source>
        <dbReference type="ARBA" id="ARBA00022946"/>
    </source>
</evidence>
<accession>A0A498C3F6</accession>
<name>A0A498C3F6_9GAMM</name>
<evidence type="ECO:0000256" key="6">
    <source>
        <dbReference type="ARBA" id="ARBA00022741"/>
    </source>
</evidence>
<keyword evidence="8" id="KW-0809">Transit peptide</keyword>
<comment type="catalytic activity">
    <reaction evidence="10">
        <text>L-cysteine + L-glutamate + ATP = gamma-L-glutamyl-L-cysteine + ADP + phosphate + H(+)</text>
        <dbReference type="Rhea" id="RHEA:13285"/>
        <dbReference type="ChEBI" id="CHEBI:15378"/>
        <dbReference type="ChEBI" id="CHEBI:29985"/>
        <dbReference type="ChEBI" id="CHEBI:30616"/>
        <dbReference type="ChEBI" id="CHEBI:35235"/>
        <dbReference type="ChEBI" id="CHEBI:43474"/>
        <dbReference type="ChEBI" id="CHEBI:58173"/>
        <dbReference type="ChEBI" id="CHEBI:456216"/>
        <dbReference type="EC" id="6.3.2.2"/>
    </reaction>
</comment>
<evidence type="ECO:0000256" key="10">
    <source>
        <dbReference type="PIRNR" id="PIRNR017901"/>
    </source>
</evidence>
<feature type="disulfide bond" evidence="11">
    <location>
        <begin position="112"/>
        <end position="332"/>
    </location>
</feature>
<proteinExistence type="inferred from homology"/>
<sequence length="454" mass="51596">MSAPDKPVAEPITRVDSLVEWMAAGCKPLEDWRIGTEHEKFVFHRGDLSPVPYEGERGIGQFLGQMQRFGWTPVREGENTIALKKDQASITLEPGGQLELSGAPLENIHQSCCEVQEHLRQVDEVARELDLGMIGLGFHPTAKRSEIPWMPKGRYGVMGNYMPKVGTLGLDMMLRTCTVQVNLDFSSETDMVRKFRVGLALQPLATALFANSPFVEGRPNGFLSYRSHVWTDTDNDRCGMLPFVFDRDMSFERYVEHVLDVPMYFVYREGRYIDVAGQSFRDFMQGRLPGLPGEYPSLSDWEDHLSTLFPEVRMKRFIEMRGADGGPWGRLCALPAFWVGLLYSESALDEAVQLIADWDVAEISELRDRVPREGLDTPFRGGTLRDVALEALAISRRGLADRARLDRRGRDEGHFLDLLDGIAQSGRTPAEELLEAWEQRWDHQVYPVFREFAY</sequence>
<organism evidence="12 13">
    <name type="scientific">Alkalispirillum mobile</name>
    <dbReference type="NCBI Taxonomy" id="85925"/>
    <lineage>
        <taxon>Bacteria</taxon>
        <taxon>Pseudomonadati</taxon>
        <taxon>Pseudomonadota</taxon>
        <taxon>Gammaproteobacteria</taxon>
        <taxon>Chromatiales</taxon>
        <taxon>Ectothiorhodospiraceae</taxon>
        <taxon>Alkalispirillum</taxon>
    </lineage>
</organism>
<comment type="function">
    <text evidence="10">Catalyzes the synthesis of gamma-glutamylcysteine (gamma-GC).</text>
</comment>
<evidence type="ECO:0000256" key="3">
    <source>
        <dbReference type="ARBA" id="ARBA00011153"/>
    </source>
</evidence>
<dbReference type="SUPFAM" id="SSF55931">
    <property type="entry name" value="Glutamine synthetase/guanido kinase"/>
    <property type="match status" value="1"/>
</dbReference>
<keyword evidence="4 10" id="KW-0436">Ligase</keyword>